<evidence type="ECO:0000256" key="9">
    <source>
        <dbReference type="ARBA" id="ARBA00023128"/>
    </source>
</evidence>
<keyword evidence="10" id="KW-0275">Fatty acid biosynthesis</keyword>
<dbReference type="OrthoDB" id="7482721at2759"/>
<dbReference type="GO" id="GO:0005739">
    <property type="term" value="C:mitochondrion"/>
    <property type="evidence" value="ECO:0007669"/>
    <property type="project" value="UniProtKB-SubCell"/>
</dbReference>
<keyword evidence="8" id="KW-0443">Lipid metabolism</keyword>
<comment type="catalytic activity">
    <reaction evidence="12">
        <text>a 2,3-saturated acyl-[ACP] + NADP(+) = a (2E)-enoyl-[ACP] + NADPH + H(+)</text>
        <dbReference type="Rhea" id="RHEA:22564"/>
        <dbReference type="Rhea" id="RHEA-COMP:9925"/>
        <dbReference type="Rhea" id="RHEA-COMP:9926"/>
        <dbReference type="ChEBI" id="CHEBI:15378"/>
        <dbReference type="ChEBI" id="CHEBI:57783"/>
        <dbReference type="ChEBI" id="CHEBI:58349"/>
        <dbReference type="ChEBI" id="CHEBI:78784"/>
        <dbReference type="ChEBI" id="CHEBI:78785"/>
        <dbReference type="EC" id="1.3.1.104"/>
    </reaction>
</comment>
<comment type="caution">
    <text evidence="14">The sequence shown here is derived from an EMBL/GenBank/DDBJ whole genome shotgun (WGS) entry which is preliminary data.</text>
</comment>
<dbReference type="InterPro" id="IPR013154">
    <property type="entry name" value="ADH-like_N"/>
</dbReference>
<feature type="domain" description="Enoyl reductase (ER)" evidence="13">
    <location>
        <begin position="38"/>
        <end position="380"/>
    </location>
</feature>
<keyword evidence="15" id="KW-1185">Reference proteome</keyword>
<evidence type="ECO:0000313" key="15">
    <source>
        <dbReference type="Proteomes" id="UP000813824"/>
    </source>
</evidence>
<dbReference type="PANTHER" id="PTHR43981">
    <property type="entry name" value="ENOYL-[ACYL-CARRIER-PROTEIN] REDUCTASE, MITOCHONDRIAL"/>
    <property type="match status" value="1"/>
</dbReference>
<dbReference type="Gene3D" id="3.90.180.10">
    <property type="entry name" value="Medium-chain alcohol dehydrogenases, catalytic domain"/>
    <property type="match status" value="1"/>
</dbReference>
<keyword evidence="9" id="KW-0496">Mitochondrion</keyword>
<evidence type="ECO:0000256" key="8">
    <source>
        <dbReference type="ARBA" id="ARBA00023098"/>
    </source>
</evidence>
<evidence type="ECO:0000256" key="10">
    <source>
        <dbReference type="ARBA" id="ARBA00023160"/>
    </source>
</evidence>
<dbReference type="InterPro" id="IPR036291">
    <property type="entry name" value="NAD(P)-bd_dom_sf"/>
</dbReference>
<dbReference type="EC" id="1.3.1.104" evidence="11"/>
<evidence type="ECO:0000256" key="7">
    <source>
        <dbReference type="ARBA" id="ARBA00023002"/>
    </source>
</evidence>
<dbReference type="CDD" id="cd08290">
    <property type="entry name" value="ETR"/>
    <property type="match status" value="1"/>
</dbReference>
<dbReference type="SUPFAM" id="SSF50129">
    <property type="entry name" value="GroES-like"/>
    <property type="match status" value="1"/>
</dbReference>
<evidence type="ECO:0000259" key="13">
    <source>
        <dbReference type="SMART" id="SM00829"/>
    </source>
</evidence>
<dbReference type="AlphaFoldDB" id="A0A8K0UKV0"/>
<dbReference type="EMBL" id="JAEVFJ010000028">
    <property type="protein sequence ID" value="KAH8093752.1"/>
    <property type="molecule type" value="Genomic_DNA"/>
</dbReference>
<evidence type="ECO:0000313" key="14">
    <source>
        <dbReference type="EMBL" id="KAH8093752.1"/>
    </source>
</evidence>
<evidence type="ECO:0000256" key="12">
    <source>
        <dbReference type="ARBA" id="ARBA00048843"/>
    </source>
</evidence>
<keyword evidence="5" id="KW-0521">NADP</keyword>
<reference evidence="14" key="1">
    <citation type="journal article" date="2021" name="New Phytol.">
        <title>Evolutionary innovations through gain and loss of genes in the ectomycorrhizal Boletales.</title>
        <authorList>
            <person name="Wu G."/>
            <person name="Miyauchi S."/>
            <person name="Morin E."/>
            <person name="Kuo A."/>
            <person name="Drula E."/>
            <person name="Varga T."/>
            <person name="Kohler A."/>
            <person name="Feng B."/>
            <person name="Cao Y."/>
            <person name="Lipzen A."/>
            <person name="Daum C."/>
            <person name="Hundley H."/>
            <person name="Pangilinan J."/>
            <person name="Johnson J."/>
            <person name="Barry K."/>
            <person name="LaButti K."/>
            <person name="Ng V."/>
            <person name="Ahrendt S."/>
            <person name="Min B."/>
            <person name="Choi I.G."/>
            <person name="Park H."/>
            <person name="Plett J.M."/>
            <person name="Magnuson J."/>
            <person name="Spatafora J.W."/>
            <person name="Nagy L.G."/>
            <person name="Henrissat B."/>
            <person name="Grigoriev I.V."/>
            <person name="Yang Z.L."/>
            <person name="Xu J."/>
            <person name="Martin F.M."/>
        </authorList>
    </citation>
    <scope>NUCLEOTIDE SEQUENCE</scope>
    <source>
        <strain evidence="14">KKN 215</strain>
    </source>
</reference>
<dbReference type="InterPro" id="IPR020843">
    <property type="entry name" value="ER"/>
</dbReference>
<dbReference type="SUPFAM" id="SSF51735">
    <property type="entry name" value="NAD(P)-binding Rossmann-fold domains"/>
    <property type="match status" value="1"/>
</dbReference>
<organism evidence="14 15">
    <name type="scientific">Cristinia sonorae</name>
    <dbReference type="NCBI Taxonomy" id="1940300"/>
    <lineage>
        <taxon>Eukaryota</taxon>
        <taxon>Fungi</taxon>
        <taxon>Dikarya</taxon>
        <taxon>Basidiomycota</taxon>
        <taxon>Agaricomycotina</taxon>
        <taxon>Agaricomycetes</taxon>
        <taxon>Agaricomycetidae</taxon>
        <taxon>Agaricales</taxon>
        <taxon>Pleurotineae</taxon>
        <taxon>Stephanosporaceae</taxon>
        <taxon>Cristinia</taxon>
    </lineage>
</organism>
<dbReference type="FunFam" id="3.40.50.720:FF:000112">
    <property type="entry name" value="Enoyl-[acyl-carrier-protein] reductase 1, mitochondrial"/>
    <property type="match status" value="1"/>
</dbReference>
<dbReference type="GO" id="GO:0006633">
    <property type="term" value="P:fatty acid biosynthetic process"/>
    <property type="evidence" value="ECO:0007669"/>
    <property type="project" value="UniProtKB-KW"/>
</dbReference>
<evidence type="ECO:0000256" key="4">
    <source>
        <dbReference type="ARBA" id="ARBA00022832"/>
    </source>
</evidence>
<keyword evidence="7" id="KW-0560">Oxidoreductase</keyword>
<dbReference type="Pfam" id="PF00107">
    <property type="entry name" value="ADH_zinc_N"/>
    <property type="match status" value="1"/>
</dbReference>
<accession>A0A8K0UKV0</accession>
<comment type="subcellular location">
    <subcellularLocation>
        <location evidence="1">Mitochondrion</location>
    </subcellularLocation>
</comment>
<evidence type="ECO:0000256" key="11">
    <source>
        <dbReference type="ARBA" id="ARBA00038963"/>
    </source>
</evidence>
<keyword evidence="3" id="KW-0444">Lipid biosynthesis</keyword>
<name>A0A8K0UKV0_9AGAR</name>
<dbReference type="InterPro" id="IPR013149">
    <property type="entry name" value="ADH-like_C"/>
</dbReference>
<dbReference type="PANTHER" id="PTHR43981:SF2">
    <property type="entry name" value="ENOYL-[ACYL-CARRIER-PROTEIN] REDUCTASE, MITOCHONDRIAL"/>
    <property type="match status" value="1"/>
</dbReference>
<evidence type="ECO:0000256" key="1">
    <source>
        <dbReference type="ARBA" id="ARBA00004173"/>
    </source>
</evidence>
<dbReference type="Pfam" id="PF08240">
    <property type="entry name" value="ADH_N"/>
    <property type="match status" value="1"/>
</dbReference>
<dbReference type="InterPro" id="IPR011032">
    <property type="entry name" value="GroES-like_sf"/>
</dbReference>
<evidence type="ECO:0000256" key="2">
    <source>
        <dbReference type="ARBA" id="ARBA00010371"/>
    </source>
</evidence>
<protein>
    <recommendedName>
        <fullName evidence="11">enoyl-[acyl-carrier-protein] reductase</fullName>
        <ecNumber evidence="11">1.3.1.104</ecNumber>
    </recommendedName>
</protein>
<evidence type="ECO:0000256" key="3">
    <source>
        <dbReference type="ARBA" id="ARBA00022516"/>
    </source>
</evidence>
<dbReference type="InterPro" id="IPR051034">
    <property type="entry name" value="Mito_Enoyl-ACP_Reductase"/>
</dbReference>
<gene>
    <name evidence="14" type="ORF">BXZ70DRAFT_897348</name>
</gene>
<dbReference type="SMART" id="SM00829">
    <property type="entry name" value="PKS_ER"/>
    <property type="match status" value="1"/>
</dbReference>
<comment type="similarity">
    <text evidence="2">Belongs to the zinc-containing alcohol dehydrogenase family. Quinone oxidoreductase subfamily.</text>
</comment>
<sequence>MFRHKQPTPARLRSPRISHFSSTSFLLAHRAVVYRHNGQPSDVLTATTFPTLPPPRQHWINIKYILSPINPADINVIEGVYPSKPSPLSSWWPDGSHFDEPLFVAGNEGLAEVTAVGSGVHEYKKGDRVVLTAQQSGTWASARTIPAQFVTKVPEEFSDVNAATVTVNPSTAYNMLHTFVKLEAGEWIVQNGANSAVGQAVIQIAKRRGWKTFNFVRNRPDVDLLKARLYSLGADVVMTYEDLADKTLRDQVKTHTGNKPIRLLLNGVGGKIIPRLVGLLGSGANVVTYGGMSKEPIPVATSSLIFKDIQYRGFWQTRWYKENTLEARQDLMRELARMNLQEPEHEVVTLPREENDEGVTRRVKDLFVKMSKGQYGRKVLLKVEDPHD</sequence>
<evidence type="ECO:0000256" key="6">
    <source>
        <dbReference type="ARBA" id="ARBA00022946"/>
    </source>
</evidence>
<keyword evidence="4" id="KW-0276">Fatty acid metabolism</keyword>
<proteinExistence type="inferred from homology"/>
<dbReference type="Proteomes" id="UP000813824">
    <property type="component" value="Unassembled WGS sequence"/>
</dbReference>
<keyword evidence="6" id="KW-0809">Transit peptide</keyword>
<evidence type="ECO:0000256" key="5">
    <source>
        <dbReference type="ARBA" id="ARBA00022857"/>
    </source>
</evidence>
<dbReference type="Gene3D" id="3.40.50.720">
    <property type="entry name" value="NAD(P)-binding Rossmann-like Domain"/>
    <property type="match status" value="1"/>
</dbReference>
<dbReference type="GO" id="GO:0141148">
    <property type="term" value="F:enoyl-[acyl-carrier-protein] reductase (NADPH) activity"/>
    <property type="evidence" value="ECO:0007669"/>
    <property type="project" value="UniProtKB-EC"/>
</dbReference>